<name>A0A7S0FBS4_9DINO</name>
<proteinExistence type="predicted"/>
<dbReference type="GO" id="GO:0016020">
    <property type="term" value="C:membrane"/>
    <property type="evidence" value="ECO:0007669"/>
    <property type="project" value="TreeGrafter"/>
</dbReference>
<dbReference type="PANTHER" id="PTHR12242">
    <property type="entry name" value="OS02G0130600 PROTEIN-RELATED"/>
    <property type="match status" value="1"/>
</dbReference>
<keyword evidence="1" id="KW-1133">Transmembrane helix</keyword>
<gene>
    <name evidence="2" type="ORF">PBAH0796_LOCUS5952</name>
</gene>
<organism evidence="2">
    <name type="scientific">Pyrodinium bahamense</name>
    <dbReference type="NCBI Taxonomy" id="73915"/>
    <lineage>
        <taxon>Eukaryota</taxon>
        <taxon>Sar</taxon>
        <taxon>Alveolata</taxon>
        <taxon>Dinophyceae</taxon>
        <taxon>Gonyaulacales</taxon>
        <taxon>Pyrocystaceae</taxon>
        <taxon>Pyrodinium</taxon>
    </lineage>
</organism>
<feature type="transmembrane region" description="Helical" evidence="1">
    <location>
        <begin position="165"/>
        <end position="186"/>
    </location>
</feature>
<accession>A0A7S0FBS4</accession>
<dbReference type="EMBL" id="HBEG01010174">
    <property type="protein sequence ID" value="CAD8350548.1"/>
    <property type="molecule type" value="Transcribed_RNA"/>
</dbReference>
<feature type="transmembrane region" description="Helical" evidence="1">
    <location>
        <begin position="226"/>
        <end position="244"/>
    </location>
</feature>
<feature type="transmembrane region" description="Helical" evidence="1">
    <location>
        <begin position="44"/>
        <end position="63"/>
    </location>
</feature>
<reference evidence="2" key="1">
    <citation type="submission" date="2021-01" db="EMBL/GenBank/DDBJ databases">
        <authorList>
            <person name="Corre E."/>
            <person name="Pelletier E."/>
            <person name="Niang G."/>
            <person name="Scheremetjew M."/>
            <person name="Finn R."/>
            <person name="Kale V."/>
            <person name="Holt S."/>
            <person name="Cochrane G."/>
            <person name="Meng A."/>
            <person name="Brown T."/>
            <person name="Cohen L."/>
        </authorList>
    </citation>
    <scope>NUCLEOTIDE SEQUENCE</scope>
    <source>
        <strain evidence="2">Pbaha01</strain>
    </source>
</reference>
<dbReference type="AlphaFoldDB" id="A0A7S0FBS4"/>
<feature type="transmembrane region" description="Helical" evidence="1">
    <location>
        <begin position="198"/>
        <end position="220"/>
    </location>
</feature>
<evidence type="ECO:0000313" key="2">
    <source>
        <dbReference type="EMBL" id="CAD8350548.1"/>
    </source>
</evidence>
<dbReference type="PANTHER" id="PTHR12242:SF1">
    <property type="entry name" value="MYND-TYPE DOMAIN-CONTAINING PROTEIN"/>
    <property type="match status" value="1"/>
</dbReference>
<evidence type="ECO:0000256" key="1">
    <source>
        <dbReference type="SAM" id="Phobius"/>
    </source>
</evidence>
<keyword evidence="1" id="KW-0812">Transmembrane</keyword>
<keyword evidence="1" id="KW-0472">Membrane</keyword>
<feature type="transmembrane region" description="Helical" evidence="1">
    <location>
        <begin position="121"/>
        <end position="145"/>
    </location>
</feature>
<feature type="transmembrane region" description="Helical" evidence="1">
    <location>
        <begin position="83"/>
        <end position="109"/>
    </location>
</feature>
<evidence type="ECO:0008006" key="3">
    <source>
        <dbReference type="Google" id="ProtNLM"/>
    </source>
</evidence>
<protein>
    <recommendedName>
        <fullName evidence="3">Glycerophosphocholine acyltransferase 1</fullName>
    </recommendedName>
</protein>
<sequence>MAVFSAALARIHVRCIHSGAMGWGALQWSHVACGIRGLRPVTMAAYRFGFAAYVFCILVLATSGHGRQGRAALAGGPTAFATFTVWCWSLIGVYGIAAGIVSALAAAGVQGSSPCAAAAACVVWVLFEVMFSCAVLVFLVVWLVLIPQAYVMTHTDLGLLGWQPVSMHNLNLLFMMTEMLLNRLIFVPAHALFAMYYGITYIVFSWLWFAYAGVFFYFFIDWRRPLVVLGYTVLIALVWASFVGGQQLTRWAKRGLMAELPGEGFPVARETSAAESAEAATS</sequence>